<feature type="region of interest" description="Disordered" evidence="1">
    <location>
        <begin position="101"/>
        <end position="120"/>
    </location>
</feature>
<comment type="caution">
    <text evidence="2">The sequence shown here is derived from an EMBL/GenBank/DDBJ whole genome shotgun (WGS) entry which is preliminary data.</text>
</comment>
<name>A0AAV7PKD8_PLEWA</name>
<keyword evidence="3" id="KW-1185">Reference proteome</keyword>
<sequence length="120" mass="12539">MESHKEPSYLPKRAVALAIFIVDAAEPQTLRPVESSRLLSLSGGEMEDGEVAWALRAAKITTESSGGSERKKSGSFSGGRYFFCSLDGAGLVTAGVRKTSIAGSRRPGTRGSNGLAADCC</sequence>
<protein>
    <submittedName>
        <fullName evidence="2">Uncharacterized protein</fullName>
    </submittedName>
</protein>
<dbReference type="Proteomes" id="UP001066276">
    <property type="component" value="Chromosome 7"/>
</dbReference>
<reference evidence="2" key="1">
    <citation type="journal article" date="2022" name="bioRxiv">
        <title>Sequencing and chromosome-scale assembly of the giantPleurodeles waltlgenome.</title>
        <authorList>
            <person name="Brown T."/>
            <person name="Elewa A."/>
            <person name="Iarovenko S."/>
            <person name="Subramanian E."/>
            <person name="Araus A.J."/>
            <person name="Petzold A."/>
            <person name="Susuki M."/>
            <person name="Suzuki K.-i.T."/>
            <person name="Hayashi T."/>
            <person name="Toyoda A."/>
            <person name="Oliveira C."/>
            <person name="Osipova E."/>
            <person name="Leigh N.D."/>
            <person name="Simon A."/>
            <person name="Yun M.H."/>
        </authorList>
    </citation>
    <scope>NUCLEOTIDE SEQUENCE</scope>
    <source>
        <strain evidence="2">20211129_DDA</strain>
        <tissue evidence="2">Liver</tissue>
    </source>
</reference>
<evidence type="ECO:0000313" key="2">
    <source>
        <dbReference type="EMBL" id="KAJ1127659.1"/>
    </source>
</evidence>
<proteinExistence type="predicted"/>
<dbReference type="AlphaFoldDB" id="A0AAV7PKD8"/>
<evidence type="ECO:0000256" key="1">
    <source>
        <dbReference type="SAM" id="MobiDB-lite"/>
    </source>
</evidence>
<organism evidence="2 3">
    <name type="scientific">Pleurodeles waltl</name>
    <name type="common">Iberian ribbed newt</name>
    <dbReference type="NCBI Taxonomy" id="8319"/>
    <lineage>
        <taxon>Eukaryota</taxon>
        <taxon>Metazoa</taxon>
        <taxon>Chordata</taxon>
        <taxon>Craniata</taxon>
        <taxon>Vertebrata</taxon>
        <taxon>Euteleostomi</taxon>
        <taxon>Amphibia</taxon>
        <taxon>Batrachia</taxon>
        <taxon>Caudata</taxon>
        <taxon>Salamandroidea</taxon>
        <taxon>Salamandridae</taxon>
        <taxon>Pleurodelinae</taxon>
        <taxon>Pleurodeles</taxon>
    </lineage>
</organism>
<dbReference type="EMBL" id="JANPWB010000011">
    <property type="protein sequence ID" value="KAJ1127659.1"/>
    <property type="molecule type" value="Genomic_DNA"/>
</dbReference>
<accession>A0AAV7PKD8</accession>
<evidence type="ECO:0000313" key="3">
    <source>
        <dbReference type="Proteomes" id="UP001066276"/>
    </source>
</evidence>
<gene>
    <name evidence="2" type="ORF">NDU88_006054</name>
</gene>